<reference evidence="3 5" key="1">
    <citation type="journal article" date="2011" name="J. Bacteriol.">
        <title>Draft genome sequence of the thermoalkaliphilic Caldalkalibacillus thermarum strain TA2.A1.</title>
        <authorList>
            <person name="Kalamorz F."/>
            <person name="Keis S."/>
            <person name="McMillan D.G."/>
            <person name="Olsson K."/>
            <person name="Stanton J.A."/>
            <person name="Stockwell P."/>
            <person name="Black M.A."/>
            <person name="Klingeman D.M."/>
            <person name="Land M.L."/>
            <person name="Han C.S."/>
            <person name="Martin S.L."/>
            <person name="Becher S.A."/>
            <person name="Peddie C.J."/>
            <person name="Morgan H.W."/>
            <person name="Matthies D."/>
            <person name="Preiss L."/>
            <person name="Meier T."/>
            <person name="Brown S.D."/>
            <person name="Cook G.M."/>
        </authorList>
    </citation>
    <scope>NUCLEOTIDE SEQUENCE [LARGE SCALE GENOMIC DNA]</scope>
    <source>
        <strain evidence="3 5">TA2.A1</strain>
    </source>
</reference>
<feature type="signal peptide" evidence="2">
    <location>
        <begin position="1"/>
        <end position="30"/>
    </location>
</feature>
<keyword evidence="2" id="KW-0732">Signal</keyword>
<keyword evidence="1" id="KW-0812">Transmembrane</keyword>
<reference evidence="4" key="3">
    <citation type="submission" date="2021-08" db="EMBL/GenBank/DDBJ databases">
        <authorList>
            <person name="de Jong S."/>
            <person name="van den Broek M."/>
            <person name="Merkel A."/>
            <person name="de la Torre Cortes P."/>
            <person name="Kalamorz F."/>
            <person name="Cook G."/>
            <person name="van Loosdrecht M."/>
            <person name="McMillan D."/>
        </authorList>
    </citation>
    <scope>NUCLEOTIDE SEQUENCE</scope>
    <source>
        <strain evidence="4">TA2.A1</strain>
    </source>
</reference>
<dbReference type="Pfam" id="PF18895">
    <property type="entry name" value="T4SS_pilin"/>
    <property type="match status" value="1"/>
</dbReference>
<keyword evidence="6" id="KW-1185">Reference proteome</keyword>
<dbReference type="RefSeq" id="WP_007503098.1">
    <property type="nucleotide sequence ID" value="NZ_AFCE01000083.1"/>
</dbReference>
<dbReference type="Proteomes" id="UP000825179">
    <property type="component" value="Chromosome"/>
</dbReference>
<evidence type="ECO:0000313" key="5">
    <source>
        <dbReference type="Proteomes" id="UP000010716"/>
    </source>
</evidence>
<dbReference type="EMBL" id="AFCE01000083">
    <property type="protein sequence ID" value="EGL83769.1"/>
    <property type="molecule type" value="Genomic_DNA"/>
</dbReference>
<dbReference type="EMBL" id="CP082237">
    <property type="protein sequence ID" value="QZT33717.1"/>
    <property type="molecule type" value="Genomic_DNA"/>
</dbReference>
<dbReference type="Proteomes" id="UP000010716">
    <property type="component" value="Unassembled WGS sequence"/>
</dbReference>
<keyword evidence="1" id="KW-1133">Transmembrane helix</keyword>
<name>F5L4F8_CALTT</name>
<feature type="transmembrane region" description="Helical" evidence="1">
    <location>
        <begin position="99"/>
        <end position="121"/>
    </location>
</feature>
<feature type="transmembrane region" description="Helical" evidence="1">
    <location>
        <begin position="54"/>
        <end position="78"/>
    </location>
</feature>
<accession>F5L4F8</accession>
<reference evidence="4 6" key="2">
    <citation type="journal article" date="2020" name="Extremophiles">
        <title>Genomic analysis of Caldalkalibacillus thermarum TA2.A1 reveals aerobic alkaliphilic metabolism and evolutionary hallmarks linking alkaliphilic bacteria and plant life.</title>
        <authorList>
            <person name="de Jong S.I."/>
            <person name="van den Broek M.A."/>
            <person name="Merkel A.Y."/>
            <person name="de la Torre Cortes P."/>
            <person name="Kalamorz F."/>
            <person name="Cook G.M."/>
            <person name="van Loosdrecht M.C.M."/>
            <person name="McMillan D.G.G."/>
        </authorList>
    </citation>
    <scope>NUCLEOTIDE SEQUENCE [LARGE SCALE GENOMIC DNA]</scope>
    <source>
        <strain evidence="4 6">TA2.A1</strain>
    </source>
</reference>
<dbReference type="AlphaFoldDB" id="F5L4F8"/>
<dbReference type="InterPro" id="IPR043993">
    <property type="entry name" value="T4SS_pilin"/>
</dbReference>
<evidence type="ECO:0000313" key="6">
    <source>
        <dbReference type="Proteomes" id="UP000825179"/>
    </source>
</evidence>
<evidence type="ECO:0000313" key="3">
    <source>
        <dbReference type="EMBL" id="EGL83769.1"/>
    </source>
</evidence>
<evidence type="ECO:0000313" key="4">
    <source>
        <dbReference type="EMBL" id="QZT33717.1"/>
    </source>
</evidence>
<evidence type="ECO:0000256" key="1">
    <source>
        <dbReference type="SAM" id="Phobius"/>
    </source>
</evidence>
<keyword evidence="1" id="KW-0472">Membrane</keyword>
<gene>
    <name evidence="3" type="ORF">CathTA2_0670</name>
    <name evidence="4" type="ORF">HUR95_16080</name>
</gene>
<proteinExistence type="predicted"/>
<dbReference type="KEGG" id="cthu:HUR95_16080"/>
<protein>
    <submittedName>
        <fullName evidence="4">Pilin</fullName>
    </submittedName>
</protein>
<organism evidence="3 5">
    <name type="scientific">Caldalkalibacillus thermarum (strain TA2.A1)</name>
    <dbReference type="NCBI Taxonomy" id="986075"/>
    <lineage>
        <taxon>Bacteria</taxon>
        <taxon>Bacillati</taxon>
        <taxon>Bacillota</taxon>
        <taxon>Bacilli</taxon>
        <taxon>Bacillales</taxon>
        <taxon>Bacillaceae</taxon>
        <taxon>Caldalkalibacillus</taxon>
    </lineage>
</organism>
<sequence length="123" mass="13648">MHKLLKYKRHIAVMTLFVMIFLFVSHSAEAALNIPSRTSDIRAIDLDRSIGEIIRRIVNFVGVIGGVVLVGLGMWHGIVAATSGKNPAKRAEAWDAVKWYIVAAAFFFFVPLLLGVVLRLMNV</sequence>
<feature type="chain" id="PRO_5044483273" evidence="2">
    <location>
        <begin position="31"/>
        <end position="123"/>
    </location>
</feature>
<evidence type="ECO:0000256" key="2">
    <source>
        <dbReference type="SAM" id="SignalP"/>
    </source>
</evidence>